<feature type="compositionally biased region" description="Basic and acidic residues" evidence="1">
    <location>
        <begin position="47"/>
        <end position="75"/>
    </location>
</feature>
<keyword evidence="3" id="KW-1185">Reference proteome</keyword>
<proteinExistence type="predicted"/>
<organism evidence="2 3">
    <name type="scientific">Malassezia psittaci</name>
    <dbReference type="NCBI Taxonomy" id="1821823"/>
    <lineage>
        <taxon>Eukaryota</taxon>
        <taxon>Fungi</taxon>
        <taxon>Dikarya</taxon>
        <taxon>Basidiomycota</taxon>
        <taxon>Ustilaginomycotina</taxon>
        <taxon>Malasseziomycetes</taxon>
        <taxon>Malasseziales</taxon>
        <taxon>Malasseziaceae</taxon>
        <taxon>Malassezia</taxon>
    </lineage>
</organism>
<feature type="region of interest" description="Disordered" evidence="1">
    <location>
        <begin position="1"/>
        <end position="162"/>
    </location>
</feature>
<evidence type="ECO:0000313" key="2">
    <source>
        <dbReference type="EMBL" id="WFD44633.1"/>
    </source>
</evidence>
<evidence type="ECO:0000313" key="3">
    <source>
        <dbReference type="Proteomes" id="UP001214628"/>
    </source>
</evidence>
<dbReference type="Proteomes" id="UP001214628">
    <property type="component" value="Chromosome 5"/>
</dbReference>
<sequence>MQEDNQASKRVSAMSTKAKRAPGPGKQPKKFTEDQGMSHLLALSKQAVEKTDDEYQHRIDRTHAVQEKRALAEKEKRKKKQEAKSTSTKPTRSAMVALLREKHRQKSRERRERRHTERQATSATVSEPEPDSVPRHSEPRRSILKSSKSRSANTPQKSVSFH</sequence>
<feature type="compositionally biased region" description="Basic residues" evidence="1">
    <location>
        <begin position="101"/>
        <end position="113"/>
    </location>
</feature>
<accession>A0AAF0FHH4</accession>
<reference evidence="2" key="1">
    <citation type="submission" date="2023-02" db="EMBL/GenBank/DDBJ databases">
        <title>Mating type loci evolution in Malassezia.</title>
        <authorList>
            <person name="Coelho M.A."/>
        </authorList>
    </citation>
    <scope>NUCLEOTIDE SEQUENCE</scope>
    <source>
        <strain evidence="2">CBS 14136</strain>
    </source>
</reference>
<gene>
    <name evidence="2" type="ORF">MPSI1_003303</name>
</gene>
<protein>
    <submittedName>
        <fullName evidence="2">Uncharacterized protein</fullName>
    </submittedName>
</protein>
<dbReference type="EMBL" id="CP118379">
    <property type="protein sequence ID" value="WFD44633.1"/>
    <property type="molecule type" value="Genomic_DNA"/>
</dbReference>
<name>A0AAF0FHH4_9BASI</name>
<evidence type="ECO:0000256" key="1">
    <source>
        <dbReference type="SAM" id="MobiDB-lite"/>
    </source>
</evidence>
<dbReference type="AlphaFoldDB" id="A0AAF0FHH4"/>
<feature type="compositionally biased region" description="Polar residues" evidence="1">
    <location>
        <begin position="152"/>
        <end position="162"/>
    </location>
</feature>
<feature type="compositionally biased region" description="Polar residues" evidence="1">
    <location>
        <begin position="1"/>
        <end position="15"/>
    </location>
</feature>
<feature type="compositionally biased region" description="Basic and acidic residues" evidence="1">
    <location>
        <begin position="132"/>
        <end position="141"/>
    </location>
</feature>